<dbReference type="FunFam" id="1.10.287.370:FF:000013">
    <property type="entry name" value="Prefoldin subunit beta"/>
    <property type="match status" value="1"/>
</dbReference>
<dbReference type="Proteomes" id="UP000651120">
    <property type="component" value="Unassembled WGS sequence"/>
</dbReference>
<protein>
    <recommendedName>
        <fullName evidence="4 9">Prefoldin subunit beta</fullName>
    </recommendedName>
    <alternativeName>
        <fullName evidence="8 9">GimC subunit beta</fullName>
    </alternativeName>
</protein>
<evidence type="ECO:0000256" key="5">
    <source>
        <dbReference type="ARBA" id="ARBA00022490"/>
    </source>
</evidence>
<name>A0A832T293_9CREN</name>
<dbReference type="GO" id="GO:0005737">
    <property type="term" value="C:cytoplasm"/>
    <property type="evidence" value="ECO:0007669"/>
    <property type="project" value="UniProtKB-SubCell"/>
</dbReference>
<comment type="subcellular location">
    <subcellularLocation>
        <location evidence="1 9">Cytoplasm</location>
    </subcellularLocation>
</comment>
<evidence type="ECO:0000313" key="12">
    <source>
        <dbReference type="Proteomes" id="UP000651120"/>
    </source>
</evidence>
<evidence type="ECO:0000256" key="2">
    <source>
        <dbReference type="ARBA" id="ARBA00008045"/>
    </source>
</evidence>
<comment type="subunit">
    <text evidence="3 9">Heterohexamer of two alpha and four beta subunits.</text>
</comment>
<dbReference type="Pfam" id="PF01920">
    <property type="entry name" value="Prefoldin_2"/>
    <property type="match status" value="1"/>
</dbReference>
<keyword evidence="5 9" id="KW-0963">Cytoplasm</keyword>
<dbReference type="PANTHER" id="PTHR21431:SF0">
    <property type="entry name" value="PREFOLDIN SUBUNIT 6"/>
    <property type="match status" value="1"/>
</dbReference>
<dbReference type="EMBL" id="DUJP01000027">
    <property type="protein sequence ID" value="HII47210.1"/>
    <property type="molecule type" value="Genomic_DNA"/>
</dbReference>
<dbReference type="InterPro" id="IPR012713">
    <property type="entry name" value="PfdB"/>
</dbReference>
<comment type="similarity">
    <text evidence="2 9">Belongs to the prefoldin subunit beta family.</text>
</comment>
<dbReference type="OMA" id="ERVQDQF"/>
<proteinExistence type="inferred from homology"/>
<dbReference type="GO" id="GO:0051087">
    <property type="term" value="F:protein-folding chaperone binding"/>
    <property type="evidence" value="ECO:0007669"/>
    <property type="project" value="TreeGrafter"/>
</dbReference>
<comment type="caution">
    <text evidence="11">The sequence shown here is derived from an EMBL/GenBank/DDBJ whole genome shotgun (WGS) entry which is preliminary data.</text>
</comment>
<organism evidence="11 12">
    <name type="scientific">Pyrobaculum aerophilum</name>
    <dbReference type="NCBI Taxonomy" id="13773"/>
    <lineage>
        <taxon>Archaea</taxon>
        <taxon>Thermoproteota</taxon>
        <taxon>Thermoprotei</taxon>
        <taxon>Thermoproteales</taxon>
        <taxon>Thermoproteaceae</taxon>
        <taxon>Pyrobaculum</taxon>
    </lineage>
</organism>
<evidence type="ECO:0000256" key="4">
    <source>
        <dbReference type="ARBA" id="ARBA00016304"/>
    </source>
</evidence>
<dbReference type="CDD" id="cd23162">
    <property type="entry name" value="Prefoldin_beta_GimC"/>
    <property type="match status" value="1"/>
</dbReference>
<dbReference type="InterPro" id="IPR009053">
    <property type="entry name" value="Prefoldin"/>
</dbReference>
<keyword evidence="6 9" id="KW-0143">Chaperone</keyword>
<reference evidence="11" key="1">
    <citation type="journal article" date="2020" name="bioRxiv">
        <title>A rank-normalized archaeal taxonomy based on genome phylogeny resolves widespread incomplete and uneven classifications.</title>
        <authorList>
            <person name="Rinke C."/>
            <person name="Chuvochina M."/>
            <person name="Mussig A.J."/>
            <person name="Chaumeil P.-A."/>
            <person name="Waite D.W."/>
            <person name="Whitman W.B."/>
            <person name="Parks D.H."/>
            <person name="Hugenholtz P."/>
        </authorList>
    </citation>
    <scope>NUCLEOTIDE SEQUENCE</scope>
    <source>
        <strain evidence="11">UBA8839</strain>
    </source>
</reference>
<dbReference type="HAMAP" id="MF_00307">
    <property type="entry name" value="PfdB"/>
    <property type="match status" value="1"/>
</dbReference>
<dbReference type="NCBIfam" id="TIGR02338">
    <property type="entry name" value="gimC_beta"/>
    <property type="match status" value="1"/>
</dbReference>
<dbReference type="GO" id="GO:0051131">
    <property type="term" value="P:chaperone-mediated protein complex assembly"/>
    <property type="evidence" value="ECO:0007669"/>
    <property type="project" value="TreeGrafter"/>
</dbReference>
<evidence type="ECO:0000256" key="1">
    <source>
        <dbReference type="ARBA" id="ARBA00004496"/>
    </source>
</evidence>
<evidence type="ECO:0000313" key="11">
    <source>
        <dbReference type="EMBL" id="HII47210.1"/>
    </source>
</evidence>
<keyword evidence="10" id="KW-0175">Coiled coil</keyword>
<evidence type="ECO:0000256" key="6">
    <source>
        <dbReference type="ARBA" id="ARBA00023186"/>
    </source>
</evidence>
<dbReference type="PANTHER" id="PTHR21431">
    <property type="entry name" value="PREFOLDIN SUBUNIT 6"/>
    <property type="match status" value="1"/>
</dbReference>
<evidence type="ECO:0000256" key="3">
    <source>
        <dbReference type="ARBA" id="ARBA00011716"/>
    </source>
</evidence>
<dbReference type="GO" id="GO:0016272">
    <property type="term" value="C:prefoldin complex"/>
    <property type="evidence" value="ECO:0007669"/>
    <property type="project" value="UniProtKB-UniRule"/>
</dbReference>
<dbReference type="SUPFAM" id="SSF46579">
    <property type="entry name" value="Prefoldin"/>
    <property type="match status" value="1"/>
</dbReference>
<dbReference type="RefSeq" id="WP_011008490.1">
    <property type="nucleotide sequence ID" value="NZ_DAIOPL010000015.1"/>
</dbReference>
<dbReference type="InterPro" id="IPR002777">
    <property type="entry name" value="PFD_beta-like"/>
</dbReference>
<gene>
    <name evidence="9" type="primary">pfdB</name>
    <name evidence="11" type="ORF">HA333_07135</name>
</gene>
<sequence length="126" mass="14403">MAQIPPSLQDLVNRFNQAQAQLQNVLLRKQQYEAELKEVEKAISEIERLPQDAKIFKNVGNFLVPQSRDVALQELRDRKELLELHVKTLTRQESMLREQLDKLREEINKELAKLKGGATEAAKGGG</sequence>
<dbReference type="Gene3D" id="1.10.287.370">
    <property type="match status" value="1"/>
</dbReference>
<dbReference type="GeneID" id="1464356"/>
<dbReference type="GO" id="GO:0051082">
    <property type="term" value="F:unfolded protein binding"/>
    <property type="evidence" value="ECO:0007669"/>
    <property type="project" value="UniProtKB-UniRule"/>
</dbReference>
<feature type="coiled-coil region" evidence="10">
    <location>
        <begin position="8"/>
        <end position="117"/>
    </location>
</feature>
<dbReference type="SMR" id="A0A832T293"/>
<evidence type="ECO:0000256" key="9">
    <source>
        <dbReference type="HAMAP-Rule" id="MF_00307"/>
    </source>
</evidence>
<evidence type="ECO:0000256" key="7">
    <source>
        <dbReference type="ARBA" id="ARBA00025077"/>
    </source>
</evidence>
<dbReference type="GO" id="GO:0006457">
    <property type="term" value="P:protein folding"/>
    <property type="evidence" value="ECO:0007669"/>
    <property type="project" value="UniProtKB-UniRule"/>
</dbReference>
<evidence type="ECO:0000256" key="8">
    <source>
        <dbReference type="ARBA" id="ARBA00033461"/>
    </source>
</evidence>
<evidence type="ECO:0000256" key="10">
    <source>
        <dbReference type="SAM" id="Coils"/>
    </source>
</evidence>
<accession>A0A832T293</accession>
<comment type="function">
    <text evidence="7 9">Molecular chaperone capable of stabilizing a range of proteins. Seems to fulfill an ATP-independent, HSP70-like function in archaeal de novo protein folding.</text>
</comment>
<dbReference type="AlphaFoldDB" id="A0A832T293"/>